<reference evidence="1 2" key="1">
    <citation type="submission" date="2023-09" db="EMBL/GenBank/DDBJ databases">
        <title>Complete Genome and Methylome dissection of Bacillus brevis NEB573 original source of BbsI restriction endonuclease.</title>
        <authorList>
            <person name="Fomenkov A."/>
            <person name="Roberts R.D."/>
        </authorList>
    </citation>
    <scope>NUCLEOTIDE SEQUENCE [LARGE SCALE GENOMIC DNA]</scope>
    <source>
        <strain evidence="1 2">NEB573</strain>
    </source>
</reference>
<dbReference type="CDD" id="cd00586">
    <property type="entry name" value="4HBT"/>
    <property type="match status" value="1"/>
</dbReference>
<evidence type="ECO:0000313" key="2">
    <source>
        <dbReference type="Proteomes" id="UP001256827"/>
    </source>
</evidence>
<protein>
    <submittedName>
        <fullName evidence="1">Thioesterase family protein</fullName>
        <ecNumber evidence="1">3.1.2.-</ecNumber>
    </submittedName>
</protein>
<accession>A0ABY9TBN9</accession>
<dbReference type="Gene3D" id="3.10.129.10">
    <property type="entry name" value="Hotdog Thioesterase"/>
    <property type="match status" value="1"/>
</dbReference>
<proteinExistence type="predicted"/>
<dbReference type="Pfam" id="PF13279">
    <property type="entry name" value="4HBT_2"/>
    <property type="match status" value="1"/>
</dbReference>
<gene>
    <name evidence="1" type="ORF">RGB73_14840</name>
</gene>
<dbReference type="EC" id="3.1.2.-" evidence="1"/>
<dbReference type="EMBL" id="CP134050">
    <property type="protein sequence ID" value="WNC17527.1"/>
    <property type="molecule type" value="Genomic_DNA"/>
</dbReference>
<dbReference type="SUPFAM" id="SSF54637">
    <property type="entry name" value="Thioesterase/thiol ester dehydrase-isomerase"/>
    <property type="match status" value="1"/>
</dbReference>
<keyword evidence="1" id="KW-0378">Hydrolase</keyword>
<sequence length="123" mass="13971">MTTTPHEIVVQEDAVRGGHVNNVKYLEFLERARQPWYQAFGQVGIRSFMAHLSASYKKEAFLGDRLQVHTALIRVGNTSFVLQHTIVNQNEELVLEAEATLVSIDAKTGEKIRVPDEIRRLAR</sequence>
<dbReference type="PANTHER" id="PTHR31793:SF24">
    <property type="entry name" value="LONG-CHAIN ACYL-COA THIOESTERASE FADM"/>
    <property type="match status" value="1"/>
</dbReference>
<dbReference type="GO" id="GO:0016787">
    <property type="term" value="F:hydrolase activity"/>
    <property type="evidence" value="ECO:0007669"/>
    <property type="project" value="UniProtKB-KW"/>
</dbReference>
<keyword evidence="2" id="KW-1185">Reference proteome</keyword>
<name>A0ABY9TBN9_BREBE</name>
<dbReference type="PANTHER" id="PTHR31793">
    <property type="entry name" value="4-HYDROXYBENZOYL-COA THIOESTERASE FAMILY MEMBER"/>
    <property type="match status" value="1"/>
</dbReference>
<evidence type="ECO:0000313" key="1">
    <source>
        <dbReference type="EMBL" id="WNC17527.1"/>
    </source>
</evidence>
<dbReference type="RefSeq" id="WP_310773849.1">
    <property type="nucleotide sequence ID" value="NZ_CP134050.1"/>
</dbReference>
<dbReference type="InterPro" id="IPR029069">
    <property type="entry name" value="HotDog_dom_sf"/>
</dbReference>
<dbReference type="Proteomes" id="UP001256827">
    <property type="component" value="Chromosome"/>
</dbReference>
<dbReference type="InterPro" id="IPR050563">
    <property type="entry name" value="4-hydroxybenzoyl-CoA_TE"/>
</dbReference>
<organism evidence="1 2">
    <name type="scientific">Brevibacillus brevis</name>
    <name type="common">Bacillus brevis</name>
    <dbReference type="NCBI Taxonomy" id="1393"/>
    <lineage>
        <taxon>Bacteria</taxon>
        <taxon>Bacillati</taxon>
        <taxon>Bacillota</taxon>
        <taxon>Bacilli</taxon>
        <taxon>Bacillales</taxon>
        <taxon>Paenibacillaceae</taxon>
        <taxon>Brevibacillus</taxon>
    </lineage>
</organism>